<gene>
    <name evidence="2" type="ORF">PV327_006255</name>
</gene>
<keyword evidence="1" id="KW-0472">Membrane</keyword>
<dbReference type="AlphaFoldDB" id="A0AA39F409"/>
<dbReference type="EMBL" id="JAQQBR010001833">
    <property type="protein sequence ID" value="KAK0162481.1"/>
    <property type="molecule type" value="Genomic_DNA"/>
</dbReference>
<proteinExistence type="predicted"/>
<evidence type="ECO:0000313" key="3">
    <source>
        <dbReference type="Proteomes" id="UP001168972"/>
    </source>
</evidence>
<evidence type="ECO:0000256" key="1">
    <source>
        <dbReference type="SAM" id="Phobius"/>
    </source>
</evidence>
<keyword evidence="1" id="KW-0812">Transmembrane</keyword>
<organism evidence="2 3">
    <name type="scientific">Microctonus hyperodae</name>
    <name type="common">Parasitoid wasp</name>
    <dbReference type="NCBI Taxonomy" id="165561"/>
    <lineage>
        <taxon>Eukaryota</taxon>
        <taxon>Metazoa</taxon>
        <taxon>Ecdysozoa</taxon>
        <taxon>Arthropoda</taxon>
        <taxon>Hexapoda</taxon>
        <taxon>Insecta</taxon>
        <taxon>Pterygota</taxon>
        <taxon>Neoptera</taxon>
        <taxon>Endopterygota</taxon>
        <taxon>Hymenoptera</taxon>
        <taxon>Apocrita</taxon>
        <taxon>Ichneumonoidea</taxon>
        <taxon>Braconidae</taxon>
        <taxon>Euphorinae</taxon>
        <taxon>Microctonus</taxon>
    </lineage>
</organism>
<protein>
    <submittedName>
        <fullName evidence="2">Uncharacterized protein</fullName>
    </submittedName>
</protein>
<keyword evidence="1" id="KW-1133">Transmembrane helix</keyword>
<accession>A0AA39F409</accession>
<comment type="caution">
    <text evidence="2">The sequence shown here is derived from an EMBL/GenBank/DDBJ whole genome shotgun (WGS) entry which is preliminary data.</text>
</comment>
<reference evidence="2" key="2">
    <citation type="submission" date="2023-03" db="EMBL/GenBank/DDBJ databases">
        <authorList>
            <person name="Inwood S.N."/>
            <person name="Skelly J.G."/>
            <person name="Guhlin J."/>
            <person name="Harrop T.W.R."/>
            <person name="Goldson S.G."/>
            <person name="Dearden P.K."/>
        </authorList>
    </citation>
    <scope>NUCLEOTIDE SEQUENCE</scope>
    <source>
        <strain evidence="2">Lincoln</strain>
        <tissue evidence="2">Whole body</tissue>
    </source>
</reference>
<sequence length="184" mass="21387">MKNTDKITVPTFQYFYRVDVLLLRLMGFSSFDTVFSSDEFNSNWRDGCHFVIRISMILLVVLSQLHAMFYIGIGLNYSMEVFLAMCTTLLCAIKGIRWWTHRHQLHNIIHQLSLQWQSIRAQNILTIENVKVATNTKSVQTTFITSVLARSLENIVAGNDYSQHDDYIHSQLRNIAIQHNQLFS</sequence>
<name>A0AA39F409_MICHY</name>
<dbReference type="Proteomes" id="UP001168972">
    <property type="component" value="Unassembled WGS sequence"/>
</dbReference>
<evidence type="ECO:0000313" key="2">
    <source>
        <dbReference type="EMBL" id="KAK0162481.1"/>
    </source>
</evidence>
<feature type="transmembrane region" description="Helical" evidence="1">
    <location>
        <begin position="50"/>
        <end position="71"/>
    </location>
</feature>
<keyword evidence="3" id="KW-1185">Reference proteome</keyword>
<feature type="transmembrane region" description="Helical" evidence="1">
    <location>
        <begin position="77"/>
        <end position="96"/>
    </location>
</feature>
<reference evidence="2" key="1">
    <citation type="journal article" date="2023" name="bioRxiv">
        <title>Scaffold-level genome assemblies of two parasitoid biocontrol wasps reveal the parthenogenesis mechanism and an associated novel virus.</title>
        <authorList>
            <person name="Inwood S."/>
            <person name="Skelly J."/>
            <person name="Guhlin J."/>
            <person name="Harrop T."/>
            <person name="Goldson S."/>
            <person name="Dearden P."/>
        </authorList>
    </citation>
    <scope>NUCLEOTIDE SEQUENCE</scope>
    <source>
        <strain evidence="2">Lincoln</strain>
        <tissue evidence="2">Whole body</tissue>
    </source>
</reference>